<protein>
    <submittedName>
        <fullName evidence="2">Rpn family recombination-promoting nuclease/putative transposase</fullName>
    </submittedName>
</protein>
<evidence type="ECO:0000313" key="2">
    <source>
        <dbReference type="EMBL" id="MCC2150417.1"/>
    </source>
</evidence>
<comment type="caution">
    <text evidence="2">The sequence shown here is derived from an EMBL/GenBank/DDBJ whole genome shotgun (WGS) entry which is preliminary data.</text>
</comment>
<dbReference type="Pfam" id="PF04754">
    <property type="entry name" value="Transposase_31"/>
    <property type="match status" value="1"/>
</dbReference>
<keyword evidence="3" id="KW-1185">Reference proteome</keyword>
<sequence>MGEKDITEKILADYNDVFADIMNGLLFAGEQRILPEALENTSIHSQYKAEDEKVHELERDVAKYWKEKEVELAICGIENQSVVEKNMPFRVIGYDGTAYRSQLLEERKKILPVVTIVLYFGTDRHWNSEKNIKSLMEIPEGLDKFVNDYSMQVFEIAWLTEEEIERFQSDFRIVANFFVKKRKNKDYIPDDPTEIKHVDEVLKLLQVMTGDDRYKEMFKKKKEVHSMCDVAERLEKMGIAKGIELGREEQKKASRVEFILRVLETKGTVDEKTRKRIEEEPDVDRLDIWFTKALKANTVQEFEQALD</sequence>
<reference evidence="2 3" key="1">
    <citation type="submission" date="2021-10" db="EMBL/GenBank/DDBJ databases">
        <title>Anaerobic single-cell dispensing facilitates the cultivation of human gut bacteria.</title>
        <authorList>
            <person name="Afrizal A."/>
        </authorList>
    </citation>
    <scope>NUCLEOTIDE SEQUENCE [LARGE SCALE GENOMIC DNA]</scope>
    <source>
        <strain evidence="2 3">CLA-AA-H246</strain>
    </source>
</reference>
<gene>
    <name evidence="2" type="ORF">LKD42_14400</name>
</gene>
<dbReference type="PANTHER" id="PTHR34611">
    <property type="match status" value="1"/>
</dbReference>
<accession>A0ABS8F1A1</accession>
<evidence type="ECO:0000313" key="3">
    <source>
        <dbReference type="Proteomes" id="UP001299235"/>
    </source>
</evidence>
<dbReference type="Proteomes" id="UP001299235">
    <property type="component" value="Unassembled WGS sequence"/>
</dbReference>
<proteinExistence type="predicted"/>
<evidence type="ECO:0000259" key="1">
    <source>
        <dbReference type="Pfam" id="PF04754"/>
    </source>
</evidence>
<dbReference type="InterPro" id="IPR051699">
    <property type="entry name" value="Rpn/YhgA-like_nuclease"/>
</dbReference>
<feature type="domain" description="Transposase (putative) YhgA-like" evidence="1">
    <location>
        <begin position="77"/>
        <end position="186"/>
    </location>
</feature>
<organism evidence="2 3">
    <name type="scientific">Hominisplanchenecus faecis</name>
    <dbReference type="NCBI Taxonomy" id="2885351"/>
    <lineage>
        <taxon>Bacteria</taxon>
        <taxon>Bacillati</taxon>
        <taxon>Bacillota</taxon>
        <taxon>Clostridia</taxon>
        <taxon>Lachnospirales</taxon>
        <taxon>Lachnospiraceae</taxon>
        <taxon>Hominisplanchenecus</taxon>
    </lineage>
</organism>
<dbReference type="InterPro" id="IPR006842">
    <property type="entry name" value="Transposase_31"/>
</dbReference>
<dbReference type="PANTHER" id="PTHR34611:SF2">
    <property type="entry name" value="INACTIVE RECOMBINATION-PROMOTING NUCLEASE-LIKE PROTEIN RPNE-RELATED"/>
    <property type="match status" value="1"/>
</dbReference>
<dbReference type="RefSeq" id="WP_248836104.1">
    <property type="nucleotide sequence ID" value="NZ_JAJEQE010000077.1"/>
</dbReference>
<dbReference type="EMBL" id="JAJEQE010000077">
    <property type="protein sequence ID" value="MCC2150417.1"/>
    <property type="molecule type" value="Genomic_DNA"/>
</dbReference>
<name>A0ABS8F1A1_9FIRM</name>